<dbReference type="SUPFAM" id="SSF54277">
    <property type="entry name" value="CAD &amp; PB1 domains"/>
    <property type="match status" value="1"/>
</dbReference>
<dbReference type="Proteomes" id="UP001371456">
    <property type="component" value="Unassembled WGS sequence"/>
</dbReference>
<reference evidence="4 5" key="1">
    <citation type="submission" date="2024-02" db="EMBL/GenBank/DDBJ databases">
        <title>de novo genome assembly of Solanum bulbocastanum strain 11H21.</title>
        <authorList>
            <person name="Hosaka A.J."/>
        </authorList>
    </citation>
    <scope>NUCLEOTIDE SEQUENCE [LARGE SCALE GENOMIC DNA]</scope>
    <source>
        <tissue evidence="4">Young leaves</tissue>
    </source>
</reference>
<name>A0AAN8UAL2_SOLBU</name>
<evidence type="ECO:0000256" key="2">
    <source>
        <dbReference type="SAM" id="Phobius"/>
    </source>
</evidence>
<keyword evidence="5" id="KW-1185">Reference proteome</keyword>
<dbReference type="InterPro" id="IPR000270">
    <property type="entry name" value="PB1_dom"/>
</dbReference>
<feature type="transmembrane region" description="Helical" evidence="2">
    <location>
        <begin position="16"/>
        <end position="47"/>
    </location>
</feature>
<protein>
    <recommendedName>
        <fullName evidence="3">PB1 domain-containing protein</fullName>
    </recommendedName>
</protein>
<dbReference type="EMBL" id="JBANQN010000001">
    <property type="protein sequence ID" value="KAK6805268.1"/>
    <property type="molecule type" value="Genomic_DNA"/>
</dbReference>
<dbReference type="PANTHER" id="PTHR31066">
    <property type="entry name" value="OS05G0427100 PROTEIN-RELATED"/>
    <property type="match status" value="1"/>
</dbReference>
<dbReference type="SMART" id="SM00666">
    <property type="entry name" value="PB1"/>
    <property type="match status" value="1"/>
</dbReference>
<dbReference type="Gene3D" id="3.10.20.90">
    <property type="entry name" value="Phosphatidylinositol 3-kinase Catalytic Subunit, Chain A, domain 1"/>
    <property type="match status" value="1"/>
</dbReference>
<dbReference type="AlphaFoldDB" id="A0AAN8UAL2"/>
<comment type="caution">
    <text evidence="4">The sequence shown here is derived from an EMBL/GenBank/DDBJ whole genome shotgun (WGS) entry which is preliminary data.</text>
</comment>
<keyword evidence="2" id="KW-0472">Membrane</keyword>
<feature type="domain" description="PB1" evidence="3">
    <location>
        <begin position="94"/>
        <end position="180"/>
    </location>
</feature>
<evidence type="ECO:0000313" key="5">
    <source>
        <dbReference type="Proteomes" id="UP001371456"/>
    </source>
</evidence>
<gene>
    <name evidence="4" type="ORF">RDI58_003053</name>
</gene>
<keyword evidence="2" id="KW-1133">Transmembrane helix</keyword>
<keyword evidence="2" id="KW-0812">Transmembrane</keyword>
<evidence type="ECO:0000259" key="3">
    <source>
        <dbReference type="SMART" id="SM00666"/>
    </source>
</evidence>
<dbReference type="Pfam" id="PF00564">
    <property type="entry name" value="PB1"/>
    <property type="match status" value="1"/>
</dbReference>
<proteinExistence type="predicted"/>
<dbReference type="CDD" id="cd06410">
    <property type="entry name" value="PB1_UP2"/>
    <property type="match status" value="1"/>
</dbReference>
<evidence type="ECO:0000256" key="1">
    <source>
        <dbReference type="SAM" id="MobiDB-lite"/>
    </source>
</evidence>
<accession>A0AAN8UAL2</accession>
<dbReference type="PANTHER" id="PTHR31066:SF47">
    <property type="entry name" value="PB1 DOMAIN-CONTAINING PROTEIN"/>
    <property type="match status" value="1"/>
</dbReference>
<sequence length="421" mass="47105">MFLSLLSEFLKHNNNILIIIIILILPFVYIKFLTFLFSFFVVGFLAFDLIMPIEGVSMVEEPVLCGSPLGSSPTSPKSRIKFLCSQGGKILPQPADGHLKYVGGETRVISVPRDIKLSELMKKLTPQIEGDMVLKYQLVHEELDALISVKTDEDLRHMLDEYDRSESAGIPRLRAFLFPAKPVVVDHHTTPSEPLEQRYIDAINGIIRAREAGIRIQQPISISQASFGFSSACSSPRSPDSCTTDGVIHESLLQSIFPNRSQLHKVQSSPSFYNVSNQHGLHQNLQQQHHYYNHRQQYYNGYQLNKPPHGPGDPVKGPDRLFSVRSVGRTEGLRYQIDHNQHYYQSPSRHSRGGGCCIKCMHFDDYERRNGSISPSSYSMEIGNGCASPGGYSVERRTSSLSPSPIPLSPRFSNMAGLGDT</sequence>
<feature type="region of interest" description="Disordered" evidence="1">
    <location>
        <begin position="389"/>
        <end position="421"/>
    </location>
</feature>
<evidence type="ECO:0000313" key="4">
    <source>
        <dbReference type="EMBL" id="KAK6805268.1"/>
    </source>
</evidence>
<dbReference type="InterPro" id="IPR053198">
    <property type="entry name" value="Gynoecium_Dev_Regulator"/>
</dbReference>
<organism evidence="4 5">
    <name type="scientific">Solanum bulbocastanum</name>
    <name type="common">Wild potato</name>
    <dbReference type="NCBI Taxonomy" id="147425"/>
    <lineage>
        <taxon>Eukaryota</taxon>
        <taxon>Viridiplantae</taxon>
        <taxon>Streptophyta</taxon>
        <taxon>Embryophyta</taxon>
        <taxon>Tracheophyta</taxon>
        <taxon>Spermatophyta</taxon>
        <taxon>Magnoliopsida</taxon>
        <taxon>eudicotyledons</taxon>
        <taxon>Gunneridae</taxon>
        <taxon>Pentapetalae</taxon>
        <taxon>asterids</taxon>
        <taxon>lamiids</taxon>
        <taxon>Solanales</taxon>
        <taxon>Solanaceae</taxon>
        <taxon>Solanoideae</taxon>
        <taxon>Solaneae</taxon>
        <taxon>Solanum</taxon>
    </lineage>
</organism>